<keyword evidence="10" id="KW-0028">Amino-acid biosynthesis</keyword>
<dbReference type="Pfam" id="PF01502">
    <property type="entry name" value="PRA-CH"/>
    <property type="match status" value="1"/>
</dbReference>
<protein>
    <recommendedName>
        <fullName evidence="9">Histidine biosynthesis bifunctional protein HisIE</fullName>
        <ecNumber evidence="8">3.5.4.19</ecNumber>
        <ecNumber evidence="7">3.6.1.31</ecNumber>
    </recommendedName>
</protein>
<comment type="pathway">
    <text evidence="4">Amino-acid biosynthesis; L-histidine biosynthesis; L-histidine from 5-phospho-alpha-D-ribose 1-diphosphate: step 2/9.</text>
</comment>
<dbReference type="GO" id="GO:0000105">
    <property type="term" value="P:L-histidine biosynthetic process"/>
    <property type="evidence" value="ECO:0007669"/>
    <property type="project" value="UniProtKB-UniPathway"/>
</dbReference>
<gene>
    <name evidence="14" type="ORF">BHK69_30565</name>
</gene>
<keyword evidence="14" id="KW-0614">Plasmid</keyword>
<evidence type="ECO:0000259" key="13">
    <source>
        <dbReference type="Pfam" id="PF01502"/>
    </source>
</evidence>
<feature type="domain" description="Phosphoribosyl-AMP cyclohydrolase" evidence="13">
    <location>
        <begin position="47"/>
        <end position="122"/>
    </location>
</feature>
<dbReference type="EC" id="3.6.1.31" evidence="7"/>
<comment type="catalytic activity">
    <reaction evidence="2">
        <text>1-(5-phospho-beta-D-ribosyl)-ATP + H2O = 1-(5-phospho-beta-D-ribosyl)-5'-AMP + diphosphate + H(+)</text>
        <dbReference type="Rhea" id="RHEA:22828"/>
        <dbReference type="ChEBI" id="CHEBI:15377"/>
        <dbReference type="ChEBI" id="CHEBI:15378"/>
        <dbReference type="ChEBI" id="CHEBI:33019"/>
        <dbReference type="ChEBI" id="CHEBI:59457"/>
        <dbReference type="ChEBI" id="CHEBI:73183"/>
        <dbReference type="EC" id="3.6.1.31"/>
    </reaction>
</comment>
<comment type="similarity">
    <text evidence="5">In the C-terminal section; belongs to the PRA-PH family.</text>
</comment>
<reference evidence="14 15" key="1">
    <citation type="journal article" date="2015" name="Antonie Van Leeuwenhoek">
        <title>Bosea vaviloviae sp. nov., a new species of slow-growing rhizobia isolated from nodules of the relict species Vavilovia formosa (Stev.) Fed.</title>
        <authorList>
            <person name="Safronova V.I."/>
            <person name="Kuznetsova I.G."/>
            <person name="Sazanova A.L."/>
            <person name="Kimeklis A.K."/>
            <person name="Belimov A.A."/>
            <person name="Andronov E.E."/>
            <person name="Pinaev A.G."/>
            <person name="Chizhevskaya E.P."/>
            <person name="Pukhaev A.R."/>
            <person name="Popov K.P."/>
            <person name="Willems A."/>
            <person name="Tikhonovich I.A."/>
        </authorList>
    </citation>
    <scope>NUCLEOTIDE SEQUENCE [LARGE SCALE GENOMIC DNA]</scope>
    <source>
        <strain evidence="14 15">Vaf18</strain>
        <plasmid evidence="14">unnamed1</plasmid>
    </source>
</reference>
<evidence type="ECO:0000256" key="11">
    <source>
        <dbReference type="ARBA" id="ARBA00022801"/>
    </source>
</evidence>
<dbReference type="GO" id="GO:0004635">
    <property type="term" value="F:phosphoribosyl-AMP cyclohydrolase activity"/>
    <property type="evidence" value="ECO:0007669"/>
    <property type="project" value="UniProtKB-EC"/>
</dbReference>
<dbReference type="PANTHER" id="PTHR42945">
    <property type="entry name" value="HISTIDINE BIOSYNTHESIS BIFUNCTIONAL PROTEIN"/>
    <property type="match status" value="1"/>
</dbReference>
<proteinExistence type="inferred from homology"/>
<evidence type="ECO:0000256" key="10">
    <source>
        <dbReference type="ARBA" id="ARBA00022605"/>
    </source>
</evidence>
<comment type="pathway">
    <text evidence="3">Amino-acid biosynthesis; L-histidine biosynthesis; L-histidine from 5-phospho-alpha-D-ribose 1-diphosphate: step 3/9.</text>
</comment>
<sequence length="164" mass="17933">MRVAASRFAARETVEQVEEGFAFAPKFDTAGLISVIVMEAGGGDVLMLGQMNAQALELTLSTGEMHYWSRSRQALWRKGQTSGLVQRLVELRVDDDQDALIASVTVAGSGASCHVGYHSCFYRALVLDPSHGEGERPMRLRFTEDAKIFDPVAVYGDLPNPTQL</sequence>
<geneLocation type="plasmid" evidence="14 15">
    <name>unnamed1</name>
</geneLocation>
<dbReference type="PANTHER" id="PTHR42945:SF1">
    <property type="entry name" value="HISTIDINE BIOSYNTHESIS BIFUNCTIONAL PROTEIN HIS7"/>
    <property type="match status" value="1"/>
</dbReference>
<evidence type="ECO:0000256" key="4">
    <source>
        <dbReference type="ARBA" id="ARBA00005204"/>
    </source>
</evidence>
<keyword evidence="15" id="KW-1185">Reference proteome</keyword>
<name>A0A1D7UCF2_9HYPH</name>
<evidence type="ECO:0000256" key="12">
    <source>
        <dbReference type="ARBA" id="ARBA00023102"/>
    </source>
</evidence>
<dbReference type="AlphaFoldDB" id="A0A1D7UCF2"/>
<evidence type="ECO:0000256" key="6">
    <source>
        <dbReference type="ARBA" id="ARBA00008299"/>
    </source>
</evidence>
<dbReference type="Gene3D" id="3.10.20.810">
    <property type="entry name" value="Phosphoribosyl-AMP cyclohydrolase"/>
    <property type="match status" value="1"/>
</dbReference>
<evidence type="ECO:0000256" key="5">
    <source>
        <dbReference type="ARBA" id="ARBA00007731"/>
    </source>
</evidence>
<dbReference type="UniPathway" id="UPA00031">
    <property type="reaction ID" value="UER00008"/>
</dbReference>
<dbReference type="FunFam" id="3.10.20.810:FF:000001">
    <property type="entry name" value="Histidine biosynthesis bifunctional protein HisIE"/>
    <property type="match status" value="1"/>
</dbReference>
<evidence type="ECO:0000256" key="9">
    <source>
        <dbReference type="ARBA" id="ARBA00017720"/>
    </source>
</evidence>
<evidence type="ECO:0000313" key="14">
    <source>
        <dbReference type="EMBL" id="AOO85053.1"/>
    </source>
</evidence>
<dbReference type="OrthoDB" id="9795769at2"/>
<dbReference type="SUPFAM" id="SSF141734">
    <property type="entry name" value="HisI-like"/>
    <property type="match status" value="1"/>
</dbReference>
<evidence type="ECO:0000256" key="3">
    <source>
        <dbReference type="ARBA" id="ARBA00005169"/>
    </source>
</evidence>
<dbReference type="NCBIfam" id="NF000768">
    <property type="entry name" value="PRK00051.1"/>
    <property type="match status" value="1"/>
</dbReference>
<dbReference type="KEGG" id="bvv:BHK69_30565"/>
<evidence type="ECO:0000256" key="1">
    <source>
        <dbReference type="ARBA" id="ARBA00000024"/>
    </source>
</evidence>
<dbReference type="InterPro" id="IPR038019">
    <property type="entry name" value="PRib_AMP_CycHydrolase_sf"/>
</dbReference>
<dbReference type="EMBL" id="CP017148">
    <property type="protein sequence ID" value="AOO85053.1"/>
    <property type="molecule type" value="Genomic_DNA"/>
</dbReference>
<evidence type="ECO:0000256" key="8">
    <source>
        <dbReference type="ARBA" id="ARBA00012721"/>
    </source>
</evidence>
<keyword evidence="12" id="KW-0368">Histidine biosynthesis</keyword>
<accession>A0A1D7UCF2</accession>
<dbReference type="GO" id="GO:0004636">
    <property type="term" value="F:phosphoribosyl-ATP diphosphatase activity"/>
    <property type="evidence" value="ECO:0007669"/>
    <property type="project" value="UniProtKB-EC"/>
</dbReference>
<organism evidence="14 15">
    <name type="scientific">Bosea vaviloviae</name>
    <dbReference type="NCBI Taxonomy" id="1526658"/>
    <lineage>
        <taxon>Bacteria</taxon>
        <taxon>Pseudomonadati</taxon>
        <taxon>Pseudomonadota</taxon>
        <taxon>Alphaproteobacteria</taxon>
        <taxon>Hyphomicrobiales</taxon>
        <taxon>Boseaceae</taxon>
        <taxon>Bosea</taxon>
    </lineage>
</organism>
<dbReference type="InterPro" id="IPR002496">
    <property type="entry name" value="PRib_AMP_CycHydrolase_dom"/>
</dbReference>
<dbReference type="Proteomes" id="UP000094969">
    <property type="component" value="Plasmid unnamed1"/>
</dbReference>
<evidence type="ECO:0000313" key="15">
    <source>
        <dbReference type="Proteomes" id="UP000094969"/>
    </source>
</evidence>
<comment type="catalytic activity">
    <reaction evidence="1">
        <text>1-(5-phospho-beta-D-ribosyl)-5'-AMP + H2O = 1-(5-phospho-beta-D-ribosyl)-5-[(5-phospho-beta-D-ribosylamino)methylideneamino]imidazole-4-carboxamide</text>
        <dbReference type="Rhea" id="RHEA:20049"/>
        <dbReference type="ChEBI" id="CHEBI:15377"/>
        <dbReference type="ChEBI" id="CHEBI:58435"/>
        <dbReference type="ChEBI" id="CHEBI:59457"/>
        <dbReference type="EC" id="3.5.4.19"/>
    </reaction>
</comment>
<comment type="similarity">
    <text evidence="6">In the N-terminal section; belongs to the PRA-CH family.</text>
</comment>
<dbReference type="RefSeq" id="WP_069694236.1">
    <property type="nucleotide sequence ID" value="NZ_CP017148.1"/>
</dbReference>
<dbReference type="EC" id="3.5.4.19" evidence="8"/>
<keyword evidence="11 14" id="KW-0378">Hydrolase</keyword>
<evidence type="ECO:0000256" key="7">
    <source>
        <dbReference type="ARBA" id="ARBA00012414"/>
    </source>
</evidence>
<evidence type="ECO:0000256" key="2">
    <source>
        <dbReference type="ARBA" id="ARBA00001460"/>
    </source>
</evidence>